<dbReference type="Proteomes" id="UP000016842">
    <property type="component" value="Unassembled WGS sequence"/>
</dbReference>
<evidence type="ECO:0000313" key="1">
    <source>
        <dbReference type="EMBL" id="ERM02995.1"/>
    </source>
</evidence>
<dbReference type="EMBL" id="ASXJ01000046">
    <property type="protein sequence ID" value="ERM02995.1"/>
    <property type="molecule type" value="Genomic_DNA"/>
</dbReference>
<sequence>MGSLESRANMMVKTRDLYREQYLELGGTRTLLDLLNAEQELHESRFQIANTVHDLRRLNISCLYNSGKIRREFGINPAMVRGGTVSQ</sequence>
<protein>
    <submittedName>
        <fullName evidence="1">Uncharacterized protein</fullName>
    </submittedName>
</protein>
<organism evidence="1 2">
    <name type="scientific">Brucella intermedia 229E</name>
    <dbReference type="NCBI Taxonomy" id="1337887"/>
    <lineage>
        <taxon>Bacteria</taxon>
        <taxon>Pseudomonadati</taxon>
        <taxon>Pseudomonadota</taxon>
        <taxon>Alphaproteobacteria</taxon>
        <taxon>Hyphomicrobiales</taxon>
        <taxon>Brucellaceae</taxon>
        <taxon>Brucella/Ochrobactrum group</taxon>
        <taxon>Brucella</taxon>
    </lineage>
</organism>
<reference evidence="1 2" key="1">
    <citation type="journal article" date="2014" name="FEMS Microbiol. Lett.">
        <title>Genome sequencing analysis reveals virulence-related gene content of Ochrobactrum intermedium strain 229E, a urease-positive strain isolated from the human gastric niche.</title>
        <authorList>
            <person name="Kulkarni G.J."/>
            <person name="Shetty S."/>
            <person name="Dharne M.S."/>
            <person name="Shouche Y.S."/>
        </authorList>
    </citation>
    <scope>NUCLEOTIDE SEQUENCE [LARGE SCALE GENOMIC DNA]</scope>
    <source>
        <strain evidence="1 2">229E</strain>
    </source>
</reference>
<name>U4VAI2_9HYPH</name>
<proteinExistence type="predicted"/>
<dbReference type="SUPFAM" id="SSF56954">
    <property type="entry name" value="Outer membrane efflux proteins (OEP)"/>
    <property type="match status" value="1"/>
</dbReference>
<gene>
    <name evidence="1" type="ORF">Q644_13800</name>
</gene>
<dbReference type="PATRIC" id="fig|1337887.3.peg.1005"/>
<comment type="caution">
    <text evidence="1">The sequence shown here is derived from an EMBL/GenBank/DDBJ whole genome shotgun (WGS) entry which is preliminary data.</text>
</comment>
<evidence type="ECO:0000313" key="2">
    <source>
        <dbReference type="Proteomes" id="UP000016842"/>
    </source>
</evidence>
<accession>U4VAI2</accession>
<dbReference type="AlphaFoldDB" id="U4VAI2"/>